<dbReference type="SUPFAM" id="SSF53067">
    <property type="entry name" value="Actin-like ATPase domain"/>
    <property type="match status" value="1"/>
</dbReference>
<dbReference type="PANTHER" id="PTHR11365">
    <property type="entry name" value="5-OXOPROLINASE RELATED"/>
    <property type="match status" value="1"/>
</dbReference>
<evidence type="ECO:0000313" key="4">
    <source>
        <dbReference type="Proteomes" id="UP000050509"/>
    </source>
</evidence>
<dbReference type="AlphaFoldDB" id="A0A0N8PSL3"/>
<comment type="caution">
    <text evidence="3">The sequence shown here is derived from an EMBL/GenBank/DDBJ whole genome shotgun (WGS) entry which is preliminary data.</text>
</comment>
<dbReference type="Proteomes" id="UP000050509">
    <property type="component" value="Unassembled WGS sequence"/>
</dbReference>
<protein>
    <submittedName>
        <fullName evidence="3">Methylhydantoinase</fullName>
    </submittedName>
</protein>
<dbReference type="InterPro" id="IPR043129">
    <property type="entry name" value="ATPase_NBD"/>
</dbReference>
<dbReference type="GO" id="GO:0017168">
    <property type="term" value="F:5-oxoprolinase (ATP-hydrolyzing) activity"/>
    <property type="evidence" value="ECO:0007669"/>
    <property type="project" value="TreeGrafter"/>
</dbReference>
<dbReference type="InterPro" id="IPR045079">
    <property type="entry name" value="Oxoprolinase-like"/>
</dbReference>
<dbReference type="Pfam" id="PF05378">
    <property type="entry name" value="Hydant_A_N"/>
    <property type="match status" value="1"/>
</dbReference>
<evidence type="ECO:0000313" key="3">
    <source>
        <dbReference type="EMBL" id="KPV53045.1"/>
    </source>
</evidence>
<organism evidence="3 4">
    <name type="scientific">Kouleothrix aurantiaca</name>
    <dbReference type="NCBI Taxonomy" id="186479"/>
    <lineage>
        <taxon>Bacteria</taxon>
        <taxon>Bacillati</taxon>
        <taxon>Chloroflexota</taxon>
        <taxon>Chloroflexia</taxon>
        <taxon>Chloroflexales</taxon>
        <taxon>Roseiflexineae</taxon>
        <taxon>Roseiflexaceae</taxon>
        <taxon>Kouleothrix</taxon>
    </lineage>
</organism>
<name>A0A0N8PSL3_9CHLR</name>
<proteinExistence type="predicted"/>
<dbReference type="EMBL" id="LJCR01000357">
    <property type="protein sequence ID" value="KPV53045.1"/>
    <property type="molecule type" value="Genomic_DNA"/>
</dbReference>
<gene>
    <name evidence="3" type="ORF">SE17_11935</name>
</gene>
<feature type="domain" description="Hydantoinase/oxoprolinase N-terminal" evidence="2">
    <location>
        <begin position="7"/>
        <end position="183"/>
    </location>
</feature>
<accession>A0A0N8PSL3</accession>
<keyword evidence="4" id="KW-1185">Reference proteome</keyword>
<dbReference type="Pfam" id="PF01968">
    <property type="entry name" value="Hydantoinase_A"/>
    <property type="match status" value="1"/>
</dbReference>
<reference evidence="3 4" key="1">
    <citation type="submission" date="2015-09" db="EMBL/GenBank/DDBJ databases">
        <title>Draft genome sequence of Kouleothrix aurantiaca JCM 19913.</title>
        <authorList>
            <person name="Hemp J."/>
        </authorList>
    </citation>
    <scope>NUCLEOTIDE SEQUENCE [LARGE SCALE GENOMIC DNA]</scope>
    <source>
        <strain evidence="3 4">COM-B</strain>
    </source>
</reference>
<dbReference type="GO" id="GO:0005829">
    <property type="term" value="C:cytosol"/>
    <property type="evidence" value="ECO:0007669"/>
    <property type="project" value="TreeGrafter"/>
</dbReference>
<dbReference type="InterPro" id="IPR008040">
    <property type="entry name" value="Hydant_A_N"/>
</dbReference>
<evidence type="ECO:0000259" key="2">
    <source>
        <dbReference type="Pfam" id="PF05378"/>
    </source>
</evidence>
<feature type="non-terminal residue" evidence="3">
    <location>
        <position position="441"/>
    </location>
</feature>
<dbReference type="PANTHER" id="PTHR11365:SF23">
    <property type="entry name" value="HYPOTHETICAL 5-OXOPROLINASE (EUROFUNG)-RELATED"/>
    <property type="match status" value="1"/>
</dbReference>
<feature type="domain" description="Hydantoinase A/oxoprolinase" evidence="1">
    <location>
        <begin position="206"/>
        <end position="440"/>
    </location>
</feature>
<evidence type="ECO:0000259" key="1">
    <source>
        <dbReference type="Pfam" id="PF01968"/>
    </source>
</evidence>
<sequence length="441" mass="46865">MPSRSYRVGVDIGGTFTDLIVVEEGTGAFAVGKVLTTPDDPSQAIEAVLAEALERAGIAPAEIAQIVHGTTLVTNAMIERKGARTALLATEGFRDSVEIGRENRYDLYDLMLENPRPLVPRFLRFDVPERTLADGSILRALDEEYVERLARELAASGVEAVAIAFLHSFTNPAHEQAARTAVHRAAPGMRVSISSDVVPEIREFERTSTTIANVYVQARVERYLRELEARLGRMDVGGKLFLMLSSGGIATVDTAVRYPVRLLESGPAAGALAATAYGQAAGHPNVLSFDMGGTTAKICVIDAGRPLIAHEFEVDRMYRFKKGSGLPITIPVIEMIEIGTGGGSIARVDALGLLKVGPDSAGSVPGPVCYGRGGSEPTVTDADLVLGYLDPGYFLGGRMALDVDGARRAIEARIAGPLGISVEEAAWGIHQIANEQMANAA</sequence>
<dbReference type="InterPro" id="IPR002821">
    <property type="entry name" value="Hydantoinase_A"/>
</dbReference>
<dbReference type="GO" id="GO:0006749">
    <property type="term" value="P:glutathione metabolic process"/>
    <property type="evidence" value="ECO:0007669"/>
    <property type="project" value="TreeGrafter"/>
</dbReference>